<evidence type="ECO:0000313" key="2">
    <source>
        <dbReference type="Proteomes" id="UP000324222"/>
    </source>
</evidence>
<accession>A0A5B7EVF0</accession>
<keyword evidence="2" id="KW-1185">Reference proteome</keyword>
<gene>
    <name evidence="1" type="ORF">E2C01_030331</name>
</gene>
<dbReference type="Proteomes" id="UP000324222">
    <property type="component" value="Unassembled WGS sequence"/>
</dbReference>
<proteinExistence type="predicted"/>
<dbReference type="AlphaFoldDB" id="A0A5B7EVF0"/>
<protein>
    <submittedName>
        <fullName evidence="1">Uncharacterized protein</fullName>
    </submittedName>
</protein>
<comment type="caution">
    <text evidence="1">The sequence shown here is derived from an EMBL/GenBank/DDBJ whole genome shotgun (WGS) entry which is preliminary data.</text>
</comment>
<sequence length="65" mass="6969">MNERGKRYQKPACLPACHNTSAVPCSALTNGQGKVEPMPLGVVSKAAGDEFVVVADLTRWVAREI</sequence>
<name>A0A5B7EVF0_PORTR</name>
<evidence type="ECO:0000313" key="1">
    <source>
        <dbReference type="EMBL" id="MPC36863.1"/>
    </source>
</evidence>
<dbReference type="EMBL" id="VSRR010003623">
    <property type="protein sequence ID" value="MPC36863.1"/>
    <property type="molecule type" value="Genomic_DNA"/>
</dbReference>
<organism evidence="1 2">
    <name type="scientific">Portunus trituberculatus</name>
    <name type="common">Swimming crab</name>
    <name type="synonym">Neptunus trituberculatus</name>
    <dbReference type="NCBI Taxonomy" id="210409"/>
    <lineage>
        <taxon>Eukaryota</taxon>
        <taxon>Metazoa</taxon>
        <taxon>Ecdysozoa</taxon>
        <taxon>Arthropoda</taxon>
        <taxon>Crustacea</taxon>
        <taxon>Multicrustacea</taxon>
        <taxon>Malacostraca</taxon>
        <taxon>Eumalacostraca</taxon>
        <taxon>Eucarida</taxon>
        <taxon>Decapoda</taxon>
        <taxon>Pleocyemata</taxon>
        <taxon>Brachyura</taxon>
        <taxon>Eubrachyura</taxon>
        <taxon>Portunoidea</taxon>
        <taxon>Portunidae</taxon>
        <taxon>Portuninae</taxon>
        <taxon>Portunus</taxon>
    </lineage>
</organism>
<reference evidence="1 2" key="1">
    <citation type="submission" date="2019-05" db="EMBL/GenBank/DDBJ databases">
        <title>Another draft genome of Portunus trituberculatus and its Hox gene families provides insights of decapod evolution.</title>
        <authorList>
            <person name="Jeong J.-H."/>
            <person name="Song I."/>
            <person name="Kim S."/>
            <person name="Choi T."/>
            <person name="Kim D."/>
            <person name="Ryu S."/>
            <person name="Kim W."/>
        </authorList>
    </citation>
    <scope>NUCLEOTIDE SEQUENCE [LARGE SCALE GENOMIC DNA]</scope>
    <source>
        <tissue evidence="1">Muscle</tissue>
    </source>
</reference>